<dbReference type="Pfam" id="PF20091">
    <property type="entry name" value="Abhydrolase_10"/>
    <property type="match status" value="1"/>
</dbReference>
<evidence type="ECO:0000256" key="1">
    <source>
        <dbReference type="SAM" id="SignalP"/>
    </source>
</evidence>
<dbReference type="GO" id="GO:0016787">
    <property type="term" value="F:hydrolase activity"/>
    <property type="evidence" value="ECO:0007669"/>
    <property type="project" value="UniProtKB-KW"/>
</dbReference>
<evidence type="ECO:0000259" key="2">
    <source>
        <dbReference type="Pfam" id="PF20091"/>
    </source>
</evidence>
<protein>
    <submittedName>
        <fullName evidence="3">Alpha/beta hydrolase domain-containing protein</fullName>
    </submittedName>
</protein>
<dbReference type="InterPro" id="IPR045394">
    <property type="entry name" value="Abhydrolase_dom"/>
</dbReference>
<feature type="chain" id="PRO_5045525018" evidence="1">
    <location>
        <begin position="22"/>
        <end position="651"/>
    </location>
</feature>
<dbReference type="EMBL" id="JAPFQI010000011">
    <property type="protein sequence ID" value="MCW8086779.1"/>
    <property type="molecule type" value="Genomic_DNA"/>
</dbReference>
<comment type="caution">
    <text evidence="3">The sequence shown here is derived from an EMBL/GenBank/DDBJ whole genome shotgun (WGS) entry which is preliminary data.</text>
</comment>
<name>A0ABT3NXA3_9PROT</name>
<reference evidence="3 4" key="1">
    <citation type="submission" date="2022-10" db="EMBL/GenBank/DDBJ databases">
        <title>Roseococcus glaciei nov., sp. nov., isolated from glacier.</title>
        <authorList>
            <person name="Liu Q."/>
            <person name="Xin Y.-H."/>
        </authorList>
    </citation>
    <scope>NUCLEOTIDE SEQUENCE [LARGE SCALE GENOMIC DNA]</scope>
    <source>
        <strain evidence="3 4">MDT2-1-1</strain>
    </source>
</reference>
<accession>A0ABT3NXA3</accession>
<sequence>MTSRAAGALLGLSLLATPAAAEVLRFEPSGPPLPVFEGRGFGNTGAYERIAARVTIALDPEEARNAGIVDLALAPRNAQGQVEAVAEAVILRPADPFRGNGTLLVEVPNRGRELAGQLYHDAAANDLMLGRNPGNGFLLRQGYTLVWVGWQSDIPPGEGRGAGIRMEAPVVPGITAPSREEFLFENRTSPVTATLTYPAARREGATLTVRARTEDARQTPPGLSFRFLDDRRIEITRPEGFDAAALYEFIYEAKDSTVQGMAFAAFRDIASFLRWEKGPENPLARDGRVSVDRAILHGVSQSGRVVRDFLHGGFNEDEAGRRVYDAMLPHIPGTRRSYTNARFAQPSRNPTPHGDRHYPVDQFPFTYAETEDHLSGRRDGLLRRCRTSGTCPVIMQTDSEYEFWGARASLLVTDTRGRHLDLPPEVRAYALTGHPHFALASAAMIRNERCALPVNPLQAGAPLRALLVAAERWMREGVEPPASRFPMRAHGTLAAPEGLYAAIPGLPYTGSHAPAQLVDNTVMPPAVRGEYAVLLPRPDADGNALGGIRVPAIEAPRATYLGWNPRAEGFGAGALCTNTGGVMPFVATRAEREAQDDPGPSLEERYPTPDSYVAAVRAAAERLVAERLLLPEDAEAMADAATAGTLDRLRR</sequence>
<evidence type="ECO:0000313" key="3">
    <source>
        <dbReference type="EMBL" id="MCW8086779.1"/>
    </source>
</evidence>
<dbReference type="Proteomes" id="UP001526430">
    <property type="component" value="Unassembled WGS sequence"/>
</dbReference>
<dbReference type="RefSeq" id="WP_301590906.1">
    <property type="nucleotide sequence ID" value="NZ_JAPFQI010000011.1"/>
</dbReference>
<keyword evidence="3" id="KW-0378">Hydrolase</keyword>
<proteinExistence type="predicted"/>
<gene>
    <name evidence="3" type="ORF">OF850_14175</name>
</gene>
<feature type="signal peptide" evidence="1">
    <location>
        <begin position="1"/>
        <end position="21"/>
    </location>
</feature>
<evidence type="ECO:0000313" key="4">
    <source>
        <dbReference type="Proteomes" id="UP001526430"/>
    </source>
</evidence>
<keyword evidence="1" id="KW-0732">Signal</keyword>
<organism evidence="3 4">
    <name type="scientific">Sabulicella glaciei</name>
    <dbReference type="NCBI Taxonomy" id="2984948"/>
    <lineage>
        <taxon>Bacteria</taxon>
        <taxon>Pseudomonadati</taxon>
        <taxon>Pseudomonadota</taxon>
        <taxon>Alphaproteobacteria</taxon>
        <taxon>Acetobacterales</taxon>
        <taxon>Acetobacteraceae</taxon>
        <taxon>Sabulicella</taxon>
    </lineage>
</organism>
<keyword evidence="4" id="KW-1185">Reference proteome</keyword>
<feature type="domain" description="Alpha/beta hydrolase" evidence="2">
    <location>
        <begin position="203"/>
        <end position="637"/>
    </location>
</feature>